<evidence type="ECO:0000256" key="2">
    <source>
        <dbReference type="SAM" id="MobiDB-lite"/>
    </source>
</evidence>
<reference evidence="4 5" key="1">
    <citation type="submission" date="2020-01" db="EMBL/GenBank/DDBJ databases">
        <title>Herbidospora sp. NEAU-GS84 nov., a novel actinomycete isolated from soil.</title>
        <authorList>
            <person name="Han L."/>
        </authorList>
    </citation>
    <scope>NUCLEOTIDE SEQUENCE [LARGE SCALE GENOMIC DNA]</scope>
    <source>
        <strain evidence="4 5">NEAU-GS84</strain>
    </source>
</reference>
<evidence type="ECO:0000313" key="4">
    <source>
        <dbReference type="EMBL" id="NAS24492.1"/>
    </source>
</evidence>
<dbReference type="PANTHER" id="PTHR43156:SF2">
    <property type="entry name" value="STAGE II SPORULATION PROTEIN E"/>
    <property type="match status" value="1"/>
</dbReference>
<sequence length="277" mass="29373">MVSLRRMSAIRLASGQVLRSNSRGARRISVPGMELRSASRNATASADQTSRHTFADRINTPTRGRLALSCIPAAAKAQIGGDLYEVVTTPKGVRLLIGDVQGKGLASVETAAWVLGAFREAAYEEDDLSGLGERLETSLARHLSGETFVTAVIAEAHDGEISVLNCGHPPPLVIRHDGRAVLLEPEEDGLPLGLAALGLPGPKPLRVPFTQGDQMLLYTDGVIEARDGTGAFYPLSDRLALLGHTDPQRALDDLRADLLDHVGGPLPDDAAMLLVGQ</sequence>
<dbReference type="SMART" id="SM00331">
    <property type="entry name" value="PP2C_SIG"/>
    <property type="match status" value="1"/>
</dbReference>
<keyword evidence="5" id="KW-1185">Reference proteome</keyword>
<dbReference type="InterPro" id="IPR001932">
    <property type="entry name" value="PPM-type_phosphatase-like_dom"/>
</dbReference>
<dbReference type="AlphaFoldDB" id="A0A7C9NJX8"/>
<dbReference type="SUPFAM" id="SSF81606">
    <property type="entry name" value="PP2C-like"/>
    <property type="match status" value="1"/>
</dbReference>
<comment type="caution">
    <text evidence="4">The sequence shown here is derived from an EMBL/GenBank/DDBJ whole genome shotgun (WGS) entry which is preliminary data.</text>
</comment>
<feature type="region of interest" description="Disordered" evidence="2">
    <location>
        <begin position="32"/>
        <end position="57"/>
    </location>
</feature>
<dbReference type="Pfam" id="PF07228">
    <property type="entry name" value="SpoIIE"/>
    <property type="match status" value="1"/>
</dbReference>
<dbReference type="Proteomes" id="UP000479526">
    <property type="component" value="Unassembled WGS sequence"/>
</dbReference>
<proteinExistence type="predicted"/>
<organism evidence="4 5">
    <name type="scientific">Herbidospora solisilvae</name>
    <dbReference type="NCBI Taxonomy" id="2696284"/>
    <lineage>
        <taxon>Bacteria</taxon>
        <taxon>Bacillati</taxon>
        <taxon>Actinomycetota</taxon>
        <taxon>Actinomycetes</taxon>
        <taxon>Streptosporangiales</taxon>
        <taxon>Streptosporangiaceae</taxon>
        <taxon>Herbidospora</taxon>
    </lineage>
</organism>
<evidence type="ECO:0000256" key="1">
    <source>
        <dbReference type="ARBA" id="ARBA00022801"/>
    </source>
</evidence>
<dbReference type="InterPro" id="IPR052016">
    <property type="entry name" value="Bact_Sigma-Reg"/>
</dbReference>
<dbReference type="InterPro" id="IPR036457">
    <property type="entry name" value="PPM-type-like_dom_sf"/>
</dbReference>
<dbReference type="GO" id="GO:0016791">
    <property type="term" value="F:phosphatase activity"/>
    <property type="evidence" value="ECO:0007669"/>
    <property type="project" value="TreeGrafter"/>
</dbReference>
<feature type="compositionally biased region" description="Polar residues" evidence="2">
    <location>
        <begin position="38"/>
        <end position="48"/>
    </location>
</feature>
<dbReference type="PANTHER" id="PTHR43156">
    <property type="entry name" value="STAGE II SPORULATION PROTEIN E-RELATED"/>
    <property type="match status" value="1"/>
</dbReference>
<evidence type="ECO:0000313" key="5">
    <source>
        <dbReference type="Proteomes" id="UP000479526"/>
    </source>
</evidence>
<gene>
    <name evidence="4" type="ORF">GT755_22725</name>
</gene>
<protein>
    <submittedName>
        <fullName evidence="4">SpoIIE family protein phosphatase</fullName>
    </submittedName>
</protein>
<dbReference type="Gene3D" id="3.60.40.10">
    <property type="entry name" value="PPM-type phosphatase domain"/>
    <property type="match status" value="1"/>
</dbReference>
<feature type="domain" description="PPM-type phosphatase" evidence="3">
    <location>
        <begin position="66"/>
        <end position="277"/>
    </location>
</feature>
<accession>A0A7C9NJX8</accession>
<name>A0A7C9NJX8_9ACTN</name>
<dbReference type="EMBL" id="WXEW01000006">
    <property type="protein sequence ID" value="NAS24492.1"/>
    <property type="molecule type" value="Genomic_DNA"/>
</dbReference>
<dbReference type="FunFam" id="3.60.40.10:FF:000058">
    <property type="entry name" value="Stage II sporulation protein E"/>
    <property type="match status" value="1"/>
</dbReference>
<keyword evidence="1" id="KW-0378">Hydrolase</keyword>
<evidence type="ECO:0000259" key="3">
    <source>
        <dbReference type="SMART" id="SM00331"/>
    </source>
</evidence>